<protein>
    <submittedName>
        <fullName evidence="2">Membrane dipeptidase (Peptidase family M19)</fullName>
    </submittedName>
</protein>
<dbReference type="Gene3D" id="3.20.20.140">
    <property type="entry name" value="Metal-dependent hydrolases"/>
    <property type="match status" value="1"/>
</dbReference>
<name>A0A1H3WB83_9GAMM</name>
<dbReference type="SUPFAM" id="SSF51556">
    <property type="entry name" value="Metallo-dependent hydrolases"/>
    <property type="match status" value="1"/>
</dbReference>
<dbReference type="Pfam" id="PF01244">
    <property type="entry name" value="Peptidase_M19"/>
    <property type="match status" value="1"/>
</dbReference>
<dbReference type="Proteomes" id="UP000198658">
    <property type="component" value="Unassembled WGS sequence"/>
</dbReference>
<reference evidence="3" key="1">
    <citation type="submission" date="2016-10" db="EMBL/GenBank/DDBJ databases">
        <authorList>
            <person name="Varghese N."/>
            <person name="Submissions S."/>
        </authorList>
    </citation>
    <scope>NUCLEOTIDE SEQUENCE [LARGE SCALE GENOMIC DNA]</scope>
    <source>
        <strain evidence="3">CGMCC 1.10657</strain>
    </source>
</reference>
<feature type="region of interest" description="Disordered" evidence="1">
    <location>
        <begin position="353"/>
        <end position="372"/>
    </location>
</feature>
<dbReference type="GO" id="GO:0006508">
    <property type="term" value="P:proteolysis"/>
    <property type="evidence" value="ECO:0007669"/>
    <property type="project" value="InterPro"/>
</dbReference>
<accession>A0A1H3WB83</accession>
<dbReference type="InterPro" id="IPR032466">
    <property type="entry name" value="Metal_Hydrolase"/>
</dbReference>
<keyword evidence="3" id="KW-1185">Reference proteome</keyword>
<gene>
    <name evidence="2" type="ORF">SAMN05216562_0709</name>
</gene>
<feature type="region of interest" description="Disordered" evidence="1">
    <location>
        <begin position="43"/>
        <end position="74"/>
    </location>
</feature>
<dbReference type="GO" id="GO:0070573">
    <property type="term" value="F:metallodipeptidase activity"/>
    <property type="evidence" value="ECO:0007669"/>
    <property type="project" value="InterPro"/>
</dbReference>
<sequence length="1371" mass="145625">MCPLQLLRLWRRTSSTSFAADQPSANSPGFRVMRCHLVGSRQRSPPNNHFFGLAVKENGNSNDRDPNQTTTNPPSWNLVMDRHLSVRALLPLIFVLLFCLSGNAAAACGGLNQRACCFLERLPSCDPGLIEVAAGEYPEACGIFPAGTCVLPTPCGGPGERGCCNGLAELSDIGGVCDTRSLAPLEGCVGENCWCAGAGGFFGGKSLHTCAPERAQGCGGEGQRACCVIEGGLPCVSGTTQQIDGWADEFVAVSGDATCTDGITYNRSIGTCVKSSPADIGEPSSGWNPPERLSGSPMRGYLDLHLHLLADKAHGGGVFVGEPAPRDANGEFTLNATYNINSALSPEGDLAIHEHSDHGLGRDTIGDGTKDGTRSQYGAPYFSGWPKWTSTTHQQAYYAWLERAWRGGLRAVSMLAVTNEALCKSTNGIDRWGNCENSMGPIIEQLQAAWKFQAFIDDLADGEINSNGAGEGWFRIVTSPQQAREVIASGKLAVILGIEVDNLFNCKESGCPENFGLPVEVTGIATPTSVEEAVDVIYQMGVRHVFPVHNFDNAFGAAATWQDAIGVGQAVSEQRWWEVEDCGNNKGEYGYWIDNAVQFFINLFGFGGATPPIPTYTNGNFSTGYASCNALGMQFGDEENAGLGQRLVQALMQKGILIDIDHMSRKSINDMLALSKGAPGSEAQPYPLIASHVQFFDRYKKEFEGNKGRHERMRTRAQLEAIRDSGGMIGAMLKDDVQDTDLFGKSFNVAYGNPEYGNAIANDCRYSSKTWAQAYQYAVDVMDGPVAMGSDFNGVAGHLGPRFGSDACGGWEADNGSERAKQEVARNALSYPFELAGFGVFDKQTTGFKHFDYNVDGLAHIGLLPDFVADLRGIGLDNHYMDKLFCSAEALVRVWERAEALAQGQPDPANEWQCDKEDAVPPVTTATLTPFPFASGWHNGPVEVALQSTDIGTGVHSISYRTSLAITLSNEQTTDLLSITLGSQGVTRFDFFATDKAGNVEPLNTLNLLIDSVPPQIVGSREPEANEYGWNNTDVAVSFVCDDLDPDTGIAGSGVPLSQCGPSQLVTGLPTGLEFVSVNGHAQDLATNIATTAVGPIRIDKVPPTVNAMASPSANAAGWNNTDVLVSFACADALSGIQSCAEPILLATEGSGQSATGAATDRADNSASTTLTQIAIDKTPPEVQITGVSADSVYILGDIPSAGCSTADGLSGVEVEAVPIVSGGTANGVGRFTALCTGAQDVAGNTAQTSLQYEVHYLFSGFFAPIENLPVNNSARAGQTIPIKFGLAGNHGMDILPGGSAMSAAVSCSADLVNELEEETFTSGSSQLQYDAATDSYQYNWKTDKAWRGSCRLLRLSLDDGTVHEAMFAFK</sequence>
<dbReference type="STRING" id="658218.SAMN05216562_0709"/>
<evidence type="ECO:0000313" key="3">
    <source>
        <dbReference type="Proteomes" id="UP000198658"/>
    </source>
</evidence>
<dbReference type="EMBL" id="FNQO01000001">
    <property type="protein sequence ID" value="SDZ84366.1"/>
    <property type="molecule type" value="Genomic_DNA"/>
</dbReference>
<evidence type="ECO:0000256" key="1">
    <source>
        <dbReference type="SAM" id="MobiDB-lite"/>
    </source>
</evidence>
<dbReference type="NCBIfam" id="NF038114">
    <property type="entry name" value="rightmost"/>
    <property type="match status" value="1"/>
</dbReference>
<organism evidence="2 3">
    <name type="scientific">Microbulbifer marinus</name>
    <dbReference type="NCBI Taxonomy" id="658218"/>
    <lineage>
        <taxon>Bacteria</taxon>
        <taxon>Pseudomonadati</taxon>
        <taxon>Pseudomonadota</taxon>
        <taxon>Gammaproteobacteria</taxon>
        <taxon>Cellvibrionales</taxon>
        <taxon>Microbulbiferaceae</taxon>
        <taxon>Microbulbifer</taxon>
    </lineage>
</organism>
<dbReference type="InterPro" id="IPR008257">
    <property type="entry name" value="Pept_M19"/>
</dbReference>
<evidence type="ECO:0000313" key="2">
    <source>
        <dbReference type="EMBL" id="SDZ84366.1"/>
    </source>
</evidence>
<proteinExistence type="predicted"/>